<dbReference type="SUPFAM" id="SSF52540">
    <property type="entry name" value="P-loop containing nucleoside triphosphate hydrolases"/>
    <property type="match status" value="1"/>
</dbReference>
<dbReference type="InterPro" id="IPR002182">
    <property type="entry name" value="NB-ARC"/>
</dbReference>
<protein>
    <recommendedName>
        <fullName evidence="2">NB-ARC domain-containing protein</fullName>
    </recommendedName>
</protein>
<feature type="domain" description="NB-ARC" evidence="2">
    <location>
        <begin position="92"/>
        <end position="261"/>
    </location>
</feature>
<accession>A0AAV1WLM4</accession>
<dbReference type="Gene3D" id="3.40.50.300">
    <property type="entry name" value="P-loop containing nucleotide triphosphate hydrolases"/>
    <property type="match status" value="1"/>
</dbReference>
<sequence>MVNNWLERVDAIVIEAKNFQKAEGHAKAECFCGRFPDIWTRHKLSQKATGIENDILEAIDDGNFRRISYQPRLLVGITSSNVRGYKALNSRTYLMNKIVQTLMDVEVCKTGVCGMGGVGKSTLVKELAWKEVQDYSFGTMVSVKLTESHDVKSIQVKIAECLGMKKFEVDTINVRASLLRERIHKEESILIIMDNIWEKLDLIEVGVPFGDDHKGCKLFFTSRSLHVLTEEMGVDEQYCYKLDVLSKDENWDLFEKKVARFKQCLRTECNSCKTHIRLTSLGRALYGEHLYPMGGQEDEKQKPKPKQKK</sequence>
<reference evidence="3 4" key="1">
    <citation type="submission" date="2024-03" db="EMBL/GenBank/DDBJ databases">
        <authorList>
            <person name="Martinez-Hernandez J."/>
        </authorList>
    </citation>
    <scope>NUCLEOTIDE SEQUENCE [LARGE SCALE GENOMIC DNA]</scope>
</reference>
<evidence type="ECO:0000256" key="1">
    <source>
        <dbReference type="ARBA" id="ARBA00022821"/>
    </source>
</evidence>
<gene>
    <name evidence="3" type="ORF">LLUT_LOCUS11280</name>
</gene>
<dbReference type="GO" id="GO:0043531">
    <property type="term" value="F:ADP binding"/>
    <property type="evidence" value="ECO:0007669"/>
    <property type="project" value="InterPro"/>
</dbReference>
<dbReference type="EMBL" id="CAXHTB010000007">
    <property type="protein sequence ID" value="CAL0310220.1"/>
    <property type="molecule type" value="Genomic_DNA"/>
</dbReference>
<evidence type="ECO:0000313" key="3">
    <source>
        <dbReference type="EMBL" id="CAL0310220.1"/>
    </source>
</evidence>
<dbReference type="PANTHER" id="PTHR33463">
    <property type="entry name" value="NB-ARC DOMAIN-CONTAINING PROTEIN-RELATED"/>
    <property type="match status" value="1"/>
</dbReference>
<evidence type="ECO:0000313" key="4">
    <source>
        <dbReference type="Proteomes" id="UP001497480"/>
    </source>
</evidence>
<dbReference type="InterPro" id="IPR050905">
    <property type="entry name" value="Plant_NBS-LRR"/>
</dbReference>
<keyword evidence="1" id="KW-0611">Plant defense</keyword>
<dbReference type="AlphaFoldDB" id="A0AAV1WLM4"/>
<dbReference type="PRINTS" id="PR00364">
    <property type="entry name" value="DISEASERSIST"/>
</dbReference>
<name>A0AAV1WLM4_LUPLU</name>
<proteinExistence type="predicted"/>
<evidence type="ECO:0000259" key="2">
    <source>
        <dbReference type="Pfam" id="PF00931"/>
    </source>
</evidence>
<dbReference type="InterPro" id="IPR027417">
    <property type="entry name" value="P-loop_NTPase"/>
</dbReference>
<organism evidence="3 4">
    <name type="scientific">Lupinus luteus</name>
    <name type="common">European yellow lupine</name>
    <dbReference type="NCBI Taxonomy" id="3873"/>
    <lineage>
        <taxon>Eukaryota</taxon>
        <taxon>Viridiplantae</taxon>
        <taxon>Streptophyta</taxon>
        <taxon>Embryophyta</taxon>
        <taxon>Tracheophyta</taxon>
        <taxon>Spermatophyta</taxon>
        <taxon>Magnoliopsida</taxon>
        <taxon>eudicotyledons</taxon>
        <taxon>Gunneridae</taxon>
        <taxon>Pentapetalae</taxon>
        <taxon>rosids</taxon>
        <taxon>fabids</taxon>
        <taxon>Fabales</taxon>
        <taxon>Fabaceae</taxon>
        <taxon>Papilionoideae</taxon>
        <taxon>50 kb inversion clade</taxon>
        <taxon>genistoids sensu lato</taxon>
        <taxon>core genistoids</taxon>
        <taxon>Genisteae</taxon>
        <taxon>Lupinus</taxon>
    </lineage>
</organism>
<dbReference type="PANTHER" id="PTHR33463:SF203">
    <property type="entry name" value="AAA+ ATPASE DOMAIN-CONTAINING PROTEIN"/>
    <property type="match status" value="1"/>
</dbReference>
<keyword evidence="4" id="KW-1185">Reference proteome</keyword>
<dbReference type="Proteomes" id="UP001497480">
    <property type="component" value="Unassembled WGS sequence"/>
</dbReference>
<comment type="caution">
    <text evidence="3">The sequence shown here is derived from an EMBL/GenBank/DDBJ whole genome shotgun (WGS) entry which is preliminary data.</text>
</comment>
<dbReference type="Pfam" id="PF00931">
    <property type="entry name" value="NB-ARC"/>
    <property type="match status" value="1"/>
</dbReference>